<dbReference type="EMBL" id="JAXIVS010000002">
    <property type="protein sequence ID" value="MDY7225874.1"/>
    <property type="molecule type" value="Genomic_DNA"/>
</dbReference>
<dbReference type="InterPro" id="IPR011751">
    <property type="entry name" value="Mxa_paralog_2265"/>
</dbReference>
<proteinExistence type="predicted"/>
<protein>
    <submittedName>
        <fullName evidence="1">DUF2378 family protein</fullName>
    </submittedName>
</protein>
<dbReference type="Pfam" id="PF09536">
    <property type="entry name" value="DUF2378"/>
    <property type="match status" value="1"/>
</dbReference>
<sequence>MQEKLVFDQTLEGLFVRGLAGRVTPTLKGHLREAGVDLDRKLLPAYPFATWCWCVRLAARELYASQPEEHAYRHLGERMVDGYRVTMLGRALFSVLQMLGPRRVVGRAQQSFRSGNNYTEVRIQDLAPAHLELWVNEAGPTRYLVQGAMMAGLRGCGVKEVQVEVHAFSADDVTFHVKWRDEKG</sequence>
<evidence type="ECO:0000313" key="1">
    <source>
        <dbReference type="EMBL" id="MDY7225874.1"/>
    </source>
</evidence>
<gene>
    <name evidence="1" type="ORF">SYV04_05750</name>
</gene>
<keyword evidence="2" id="KW-1185">Reference proteome</keyword>
<dbReference type="Proteomes" id="UP001291309">
    <property type="component" value="Unassembled WGS sequence"/>
</dbReference>
<dbReference type="NCBIfam" id="TIGR02265">
    <property type="entry name" value="Mxa_TIGR02265"/>
    <property type="match status" value="1"/>
</dbReference>
<comment type="caution">
    <text evidence="1">The sequence shown here is derived from an EMBL/GenBank/DDBJ whole genome shotgun (WGS) entry which is preliminary data.</text>
</comment>
<dbReference type="RefSeq" id="WP_321544600.1">
    <property type="nucleotide sequence ID" value="NZ_JAXIVS010000002.1"/>
</dbReference>
<name>A0ABU5GXF6_9BACT</name>
<reference evidence="1 2" key="1">
    <citation type="submission" date="2023-12" db="EMBL/GenBank/DDBJ databases">
        <title>the genome sequence of Hyalangium sp. s54d21.</title>
        <authorList>
            <person name="Zhang X."/>
        </authorList>
    </citation>
    <scope>NUCLEOTIDE SEQUENCE [LARGE SCALE GENOMIC DNA]</scope>
    <source>
        <strain evidence="2">s54d21</strain>
    </source>
</reference>
<organism evidence="1 2">
    <name type="scientific">Hyalangium rubrum</name>
    <dbReference type="NCBI Taxonomy" id="3103134"/>
    <lineage>
        <taxon>Bacteria</taxon>
        <taxon>Pseudomonadati</taxon>
        <taxon>Myxococcota</taxon>
        <taxon>Myxococcia</taxon>
        <taxon>Myxococcales</taxon>
        <taxon>Cystobacterineae</taxon>
        <taxon>Archangiaceae</taxon>
        <taxon>Hyalangium</taxon>
    </lineage>
</organism>
<accession>A0ABU5GXF6</accession>
<evidence type="ECO:0000313" key="2">
    <source>
        <dbReference type="Proteomes" id="UP001291309"/>
    </source>
</evidence>